<accession>A0A8T2SCW3</accession>
<comment type="caution">
    <text evidence="1">The sequence shown here is derived from an EMBL/GenBank/DDBJ whole genome shotgun (WGS) entry which is preliminary data.</text>
</comment>
<dbReference type="Gene3D" id="2.80.10.50">
    <property type="match status" value="1"/>
</dbReference>
<proteinExistence type="predicted"/>
<reference evidence="1" key="1">
    <citation type="submission" date="2021-08" db="EMBL/GenBank/DDBJ databases">
        <title>WGS assembly of Ceratopteris richardii.</title>
        <authorList>
            <person name="Marchant D.B."/>
            <person name="Chen G."/>
            <person name="Jenkins J."/>
            <person name="Shu S."/>
            <person name="Leebens-Mack J."/>
            <person name="Grimwood J."/>
            <person name="Schmutz J."/>
            <person name="Soltis P."/>
            <person name="Soltis D."/>
            <person name="Chen Z.-H."/>
        </authorList>
    </citation>
    <scope>NUCLEOTIDE SEQUENCE</scope>
    <source>
        <strain evidence="1">Whitten #5841</strain>
        <tissue evidence="1">Leaf</tissue>
    </source>
</reference>
<evidence type="ECO:0000313" key="1">
    <source>
        <dbReference type="EMBL" id="KAH7315352.1"/>
    </source>
</evidence>
<keyword evidence="2" id="KW-1185">Reference proteome</keyword>
<dbReference type="EMBL" id="CM035426">
    <property type="protein sequence ID" value="KAH7315352.1"/>
    <property type="molecule type" value="Genomic_DNA"/>
</dbReference>
<dbReference type="InterPro" id="IPR040249">
    <property type="entry name" value="Ricin_B-like_lectin_EULS3-like"/>
</dbReference>
<dbReference type="PANTHER" id="PTHR31257:SF21">
    <property type="entry name" value="OS07G0683600 PROTEIN"/>
    <property type="match status" value="1"/>
</dbReference>
<dbReference type="SUPFAM" id="SSF50370">
    <property type="entry name" value="Ricin B-like lectins"/>
    <property type="match status" value="1"/>
</dbReference>
<organism evidence="1 2">
    <name type="scientific">Ceratopteris richardii</name>
    <name type="common">Triangle waterfern</name>
    <dbReference type="NCBI Taxonomy" id="49495"/>
    <lineage>
        <taxon>Eukaryota</taxon>
        <taxon>Viridiplantae</taxon>
        <taxon>Streptophyta</taxon>
        <taxon>Embryophyta</taxon>
        <taxon>Tracheophyta</taxon>
        <taxon>Polypodiopsida</taxon>
        <taxon>Polypodiidae</taxon>
        <taxon>Polypodiales</taxon>
        <taxon>Pteridineae</taxon>
        <taxon>Pteridaceae</taxon>
        <taxon>Parkerioideae</taxon>
        <taxon>Ceratopteris</taxon>
    </lineage>
</organism>
<protein>
    <submittedName>
        <fullName evidence="1">Uncharacterized protein</fullName>
    </submittedName>
</protein>
<dbReference type="InterPro" id="IPR035992">
    <property type="entry name" value="Ricin_B-like_lectins"/>
</dbReference>
<dbReference type="OMA" id="CDGRNER"/>
<dbReference type="Proteomes" id="UP000825935">
    <property type="component" value="Chromosome 21"/>
</dbReference>
<name>A0A8T2SCW3_CERRI</name>
<dbReference type="OrthoDB" id="7769065at2759"/>
<dbReference type="AlphaFoldDB" id="A0A8T2SCW3"/>
<dbReference type="PANTHER" id="PTHR31257">
    <property type="entry name" value="RICIN B-LIKE LECTIN EULS3"/>
    <property type="match status" value="1"/>
</dbReference>
<sequence length="168" mass="18992">MAHPPHGQLVKIISKADKTFNLAVRNNTPVVAPAESDDPTQMWIKDLQYGARTKDNYGSPAFALVNKATGQVLKHGKEKGHQLHLVDYHPGMLDEDILFTESEDFGEGFRTIRMASDTLLNMTLFHKEEKKSLFHHSDKASQGVKEGTPLVLDTWHENDNQLWKVFTL</sequence>
<dbReference type="CDD" id="cd23431">
    <property type="entry name" value="beta-trefoil_Ricin_AtEULS3-like"/>
    <property type="match status" value="1"/>
</dbReference>
<gene>
    <name evidence="1" type="ORF">KP509_21G046000</name>
</gene>
<evidence type="ECO:0000313" key="2">
    <source>
        <dbReference type="Proteomes" id="UP000825935"/>
    </source>
</evidence>